<evidence type="ECO:0000313" key="4">
    <source>
        <dbReference type="Proteomes" id="UP000050525"/>
    </source>
</evidence>
<sequence length="143" mass="14696">MGGGGKDVPPAAGCPSAPGTGTRGHGAPGCCPARPPLLTALLSVLAAASCVYLGLRTSQLQARVSAIESSHGGFSAAAAASRLLPGCSLDQLQSVVQEKVERLLAQKSYEHLAKIRIAREVPPECNCPPGLWICKNVLEGEKK</sequence>
<keyword evidence="2" id="KW-0812">Transmembrane</keyword>
<accession>A0A151MIX6</accession>
<dbReference type="AlphaFoldDB" id="A0A151MIX6"/>
<keyword evidence="4" id="KW-1185">Reference proteome</keyword>
<organism evidence="3 4">
    <name type="scientific">Alligator mississippiensis</name>
    <name type="common">American alligator</name>
    <dbReference type="NCBI Taxonomy" id="8496"/>
    <lineage>
        <taxon>Eukaryota</taxon>
        <taxon>Metazoa</taxon>
        <taxon>Chordata</taxon>
        <taxon>Craniata</taxon>
        <taxon>Vertebrata</taxon>
        <taxon>Euteleostomi</taxon>
        <taxon>Archelosauria</taxon>
        <taxon>Archosauria</taxon>
        <taxon>Crocodylia</taxon>
        <taxon>Alligatoridae</taxon>
        <taxon>Alligatorinae</taxon>
        <taxon>Alligator</taxon>
    </lineage>
</organism>
<comment type="caution">
    <text evidence="3">The sequence shown here is derived from an EMBL/GenBank/DDBJ whole genome shotgun (WGS) entry which is preliminary data.</text>
</comment>
<evidence type="ECO:0000256" key="2">
    <source>
        <dbReference type="SAM" id="Phobius"/>
    </source>
</evidence>
<reference evidence="3 4" key="1">
    <citation type="journal article" date="2012" name="Genome Biol.">
        <title>Sequencing three crocodilian genomes to illuminate the evolution of archosaurs and amniotes.</title>
        <authorList>
            <person name="St John J.A."/>
            <person name="Braun E.L."/>
            <person name="Isberg S.R."/>
            <person name="Miles L.G."/>
            <person name="Chong A.Y."/>
            <person name="Gongora J."/>
            <person name="Dalzell P."/>
            <person name="Moran C."/>
            <person name="Bed'hom B."/>
            <person name="Abzhanov A."/>
            <person name="Burgess S.C."/>
            <person name="Cooksey A.M."/>
            <person name="Castoe T.A."/>
            <person name="Crawford N.G."/>
            <person name="Densmore L.D."/>
            <person name="Drew J.C."/>
            <person name="Edwards S.V."/>
            <person name="Faircloth B.C."/>
            <person name="Fujita M.K."/>
            <person name="Greenwold M.J."/>
            <person name="Hoffmann F.G."/>
            <person name="Howard J.M."/>
            <person name="Iguchi T."/>
            <person name="Janes D.E."/>
            <person name="Khan S.Y."/>
            <person name="Kohno S."/>
            <person name="de Koning A.J."/>
            <person name="Lance S.L."/>
            <person name="McCarthy F.M."/>
            <person name="McCormack J.E."/>
            <person name="Merchant M.E."/>
            <person name="Peterson D.G."/>
            <person name="Pollock D.D."/>
            <person name="Pourmand N."/>
            <person name="Raney B.J."/>
            <person name="Roessler K.A."/>
            <person name="Sanford J.R."/>
            <person name="Sawyer R.H."/>
            <person name="Schmidt C.J."/>
            <person name="Triplett E.W."/>
            <person name="Tuberville T.D."/>
            <person name="Venegas-Anaya M."/>
            <person name="Howard J.T."/>
            <person name="Jarvis E.D."/>
            <person name="Guillette L.J.Jr."/>
            <person name="Glenn T.C."/>
            <person name="Green R.E."/>
            <person name="Ray D.A."/>
        </authorList>
    </citation>
    <scope>NUCLEOTIDE SEQUENCE [LARGE SCALE GENOMIC DNA]</scope>
    <source>
        <strain evidence="3">KSC_2009_1</strain>
    </source>
</reference>
<dbReference type="EMBL" id="AKHW03006071">
    <property type="protein sequence ID" value="KYO24429.1"/>
    <property type="molecule type" value="Genomic_DNA"/>
</dbReference>
<dbReference type="STRING" id="8496.A0A151MIX6"/>
<evidence type="ECO:0008006" key="5">
    <source>
        <dbReference type="Google" id="ProtNLM"/>
    </source>
</evidence>
<gene>
    <name evidence="3" type="ORF">Y1Q_0002058</name>
</gene>
<name>A0A151MIX6_ALLMI</name>
<feature type="region of interest" description="Disordered" evidence="1">
    <location>
        <begin position="1"/>
        <end position="20"/>
    </location>
</feature>
<evidence type="ECO:0000313" key="3">
    <source>
        <dbReference type="EMBL" id="KYO24429.1"/>
    </source>
</evidence>
<proteinExistence type="predicted"/>
<evidence type="ECO:0000256" key="1">
    <source>
        <dbReference type="SAM" id="MobiDB-lite"/>
    </source>
</evidence>
<feature type="transmembrane region" description="Helical" evidence="2">
    <location>
        <begin position="37"/>
        <end position="55"/>
    </location>
</feature>
<dbReference type="Proteomes" id="UP000050525">
    <property type="component" value="Unassembled WGS sequence"/>
</dbReference>
<keyword evidence="2" id="KW-1133">Transmembrane helix</keyword>
<keyword evidence="2" id="KW-0472">Membrane</keyword>
<protein>
    <recommendedName>
        <fullName evidence="5">Collagen alpha-1(XXV) chain</fullName>
    </recommendedName>
</protein>